<dbReference type="EMBL" id="JAPDNT010000002">
    <property type="protein sequence ID" value="MCW3473753.1"/>
    <property type="molecule type" value="Genomic_DNA"/>
</dbReference>
<name>A0AA41YNI4_9PROT</name>
<feature type="transmembrane region" description="Helical" evidence="1">
    <location>
        <begin position="183"/>
        <end position="204"/>
    </location>
</feature>
<accession>A0AA41YNI4</accession>
<sequence length="301" mass="31977">MQINSLLNFFIGMTLTFGCFSLIVSSVVEAVSSAMAWRANNLVDGIRKMLNDRNLGALVNDVLNHAAVNPFSPGAAAGGAASGAPATKPSYVEPLHFAAALIDAVKAEGVRQSQAGAPDKGAAPQPSLRDAIAQLPDDQIRTYLASLYDAAGNDEKAFQAAVASWFNSSMDRLSGVYKRKTQIWGFCIALAMAVLLNIDAVHIAKALWADPKLATAIAAPARPEDYQAMMKSWSASFPFGWPQIYAEGVGWLLLPLGWAITASAALFGAPFWFDTLQRFVQLRGTGPAPGESKSMAAQTRA</sequence>
<keyword evidence="1" id="KW-1133">Transmembrane helix</keyword>
<reference evidence="2" key="2">
    <citation type="submission" date="2022-10" db="EMBL/GenBank/DDBJ databases">
        <authorList>
            <person name="Trinh H.N."/>
        </authorList>
    </citation>
    <scope>NUCLEOTIDE SEQUENCE</scope>
    <source>
        <strain evidence="2">RN2-1</strain>
    </source>
</reference>
<dbReference type="AlphaFoldDB" id="A0AA41YNI4"/>
<proteinExistence type="predicted"/>
<evidence type="ECO:0000313" key="3">
    <source>
        <dbReference type="Proteomes" id="UP001165679"/>
    </source>
</evidence>
<keyword evidence="3" id="KW-1185">Reference proteome</keyword>
<reference evidence="2" key="1">
    <citation type="submission" date="2022-09" db="EMBL/GenBank/DDBJ databases">
        <title>Rhodovastum sp. nov. RN2-1 isolated from soil in Seongnam, South Korea.</title>
        <authorList>
            <person name="Le N.T."/>
        </authorList>
    </citation>
    <scope>NUCLEOTIDE SEQUENCE</scope>
    <source>
        <strain evidence="2">RN2-1</strain>
    </source>
</reference>
<evidence type="ECO:0000313" key="2">
    <source>
        <dbReference type="EMBL" id="MCW3473753.1"/>
    </source>
</evidence>
<feature type="transmembrane region" description="Helical" evidence="1">
    <location>
        <begin position="249"/>
        <end position="273"/>
    </location>
</feature>
<comment type="caution">
    <text evidence="2">The sequence shown here is derived from an EMBL/GenBank/DDBJ whole genome shotgun (WGS) entry which is preliminary data.</text>
</comment>
<gene>
    <name evidence="2" type="ORF">OL599_04115</name>
</gene>
<keyword evidence="1" id="KW-0472">Membrane</keyword>
<protein>
    <submittedName>
        <fullName evidence="2">Uncharacterized protein</fullName>
    </submittedName>
</protein>
<organism evidence="2 3">
    <name type="scientific">Limobrevibacterium gyesilva</name>
    <dbReference type="NCBI Taxonomy" id="2991712"/>
    <lineage>
        <taxon>Bacteria</taxon>
        <taxon>Pseudomonadati</taxon>
        <taxon>Pseudomonadota</taxon>
        <taxon>Alphaproteobacteria</taxon>
        <taxon>Acetobacterales</taxon>
        <taxon>Acetobacteraceae</taxon>
        <taxon>Limobrevibacterium</taxon>
    </lineage>
</organism>
<evidence type="ECO:0000256" key="1">
    <source>
        <dbReference type="SAM" id="Phobius"/>
    </source>
</evidence>
<dbReference type="Proteomes" id="UP001165679">
    <property type="component" value="Unassembled WGS sequence"/>
</dbReference>
<keyword evidence="1" id="KW-0812">Transmembrane</keyword>
<dbReference type="RefSeq" id="WP_264712368.1">
    <property type="nucleotide sequence ID" value="NZ_JAPDNT010000002.1"/>
</dbReference>
<feature type="transmembrane region" description="Helical" evidence="1">
    <location>
        <begin position="6"/>
        <end position="28"/>
    </location>
</feature>